<keyword evidence="5 6" id="KW-0472">Membrane</keyword>
<dbReference type="InterPro" id="IPR005171">
    <property type="entry name" value="Cyt_c_oxidase_su4_prok"/>
</dbReference>
<name>A0A9E5T3B8_9GAMM</name>
<sequence>MSTKHHQAGSHPPSPGEQQHPIGVYLKIWLLLFLLSTGSYLVDFFHLQGGLRWSLVLIFMALKAGLIISIFMHLGWERLSLKCLVILPPIAILVLIVFMASEGRYTSDSRDNHFTAYPQQEYHP</sequence>
<dbReference type="RefSeq" id="WP_167188932.1">
    <property type="nucleotide sequence ID" value="NZ_JAAONZ010000013.1"/>
</dbReference>
<keyword evidence="2" id="KW-1003">Cell membrane</keyword>
<dbReference type="AlphaFoldDB" id="A0A9E5T3B8"/>
<dbReference type="Proteomes" id="UP000787472">
    <property type="component" value="Unassembled WGS sequence"/>
</dbReference>
<feature type="transmembrane region" description="Helical" evidence="6">
    <location>
        <begin position="22"/>
        <end position="42"/>
    </location>
</feature>
<evidence type="ECO:0000256" key="6">
    <source>
        <dbReference type="SAM" id="Phobius"/>
    </source>
</evidence>
<comment type="caution">
    <text evidence="7">The sequence shown here is derived from an EMBL/GenBank/DDBJ whole genome shotgun (WGS) entry which is preliminary data.</text>
</comment>
<comment type="subcellular location">
    <subcellularLocation>
        <location evidence="1">Cell membrane</location>
        <topology evidence="1">Multi-pass membrane protein</topology>
    </subcellularLocation>
</comment>
<reference evidence="7" key="1">
    <citation type="submission" date="2020-03" db="EMBL/GenBank/DDBJ databases">
        <authorList>
            <person name="Guo F."/>
        </authorList>
    </citation>
    <scope>NUCLEOTIDE SEQUENCE</scope>
    <source>
        <strain evidence="7">JCM 30134</strain>
    </source>
</reference>
<accession>A0A9E5T3B8</accession>
<keyword evidence="8" id="KW-1185">Reference proteome</keyword>
<evidence type="ECO:0000256" key="2">
    <source>
        <dbReference type="ARBA" id="ARBA00022475"/>
    </source>
</evidence>
<evidence type="ECO:0000256" key="1">
    <source>
        <dbReference type="ARBA" id="ARBA00004651"/>
    </source>
</evidence>
<evidence type="ECO:0000256" key="4">
    <source>
        <dbReference type="ARBA" id="ARBA00022989"/>
    </source>
</evidence>
<dbReference type="EMBL" id="JAAONZ010000013">
    <property type="protein sequence ID" value="NHO67022.1"/>
    <property type="molecule type" value="Genomic_DNA"/>
</dbReference>
<evidence type="ECO:0000313" key="8">
    <source>
        <dbReference type="Proteomes" id="UP000787472"/>
    </source>
</evidence>
<evidence type="ECO:0000256" key="3">
    <source>
        <dbReference type="ARBA" id="ARBA00022692"/>
    </source>
</evidence>
<protein>
    <submittedName>
        <fullName evidence="7">Cytochrome C oxidase subunit IV</fullName>
    </submittedName>
</protein>
<proteinExistence type="predicted"/>
<dbReference type="GO" id="GO:0005886">
    <property type="term" value="C:plasma membrane"/>
    <property type="evidence" value="ECO:0007669"/>
    <property type="project" value="UniProtKB-SubCell"/>
</dbReference>
<feature type="transmembrane region" description="Helical" evidence="6">
    <location>
        <begin position="54"/>
        <end position="73"/>
    </location>
</feature>
<organism evidence="7 8">
    <name type="scientific">Pseudomaricurvus hydrocarbonicus</name>
    <dbReference type="NCBI Taxonomy" id="1470433"/>
    <lineage>
        <taxon>Bacteria</taxon>
        <taxon>Pseudomonadati</taxon>
        <taxon>Pseudomonadota</taxon>
        <taxon>Gammaproteobacteria</taxon>
        <taxon>Cellvibrionales</taxon>
        <taxon>Cellvibrionaceae</taxon>
        <taxon>Pseudomaricurvus</taxon>
    </lineage>
</organism>
<evidence type="ECO:0000313" key="7">
    <source>
        <dbReference type="EMBL" id="NHO67022.1"/>
    </source>
</evidence>
<dbReference type="Pfam" id="PF03626">
    <property type="entry name" value="COX4_pro"/>
    <property type="match status" value="1"/>
</dbReference>
<keyword evidence="4 6" id="KW-1133">Transmembrane helix</keyword>
<keyword evidence="3 6" id="KW-0812">Transmembrane</keyword>
<feature type="transmembrane region" description="Helical" evidence="6">
    <location>
        <begin position="79"/>
        <end position="100"/>
    </location>
</feature>
<evidence type="ECO:0000256" key="5">
    <source>
        <dbReference type="ARBA" id="ARBA00023136"/>
    </source>
</evidence>
<gene>
    <name evidence="7" type="ORF">G8770_15835</name>
</gene>